<name>A0ACC3CD48_PYRYE</name>
<comment type="caution">
    <text evidence="1">The sequence shown here is derived from an EMBL/GenBank/DDBJ whole genome shotgun (WGS) entry which is preliminary data.</text>
</comment>
<dbReference type="Proteomes" id="UP000798662">
    <property type="component" value="Chromosome 3"/>
</dbReference>
<evidence type="ECO:0000313" key="1">
    <source>
        <dbReference type="EMBL" id="KAK1868097.1"/>
    </source>
</evidence>
<dbReference type="EMBL" id="CM020620">
    <property type="protein sequence ID" value="KAK1868097.1"/>
    <property type="molecule type" value="Genomic_DNA"/>
</dbReference>
<evidence type="ECO:0000313" key="2">
    <source>
        <dbReference type="Proteomes" id="UP000798662"/>
    </source>
</evidence>
<gene>
    <name evidence="1" type="ORF">I4F81_010592</name>
</gene>
<proteinExistence type="predicted"/>
<organism evidence="1 2">
    <name type="scientific">Pyropia yezoensis</name>
    <name type="common">Susabi-nori</name>
    <name type="synonym">Porphyra yezoensis</name>
    <dbReference type="NCBI Taxonomy" id="2788"/>
    <lineage>
        <taxon>Eukaryota</taxon>
        <taxon>Rhodophyta</taxon>
        <taxon>Bangiophyceae</taxon>
        <taxon>Bangiales</taxon>
        <taxon>Bangiaceae</taxon>
        <taxon>Pyropia</taxon>
    </lineage>
</organism>
<protein>
    <submittedName>
        <fullName evidence="1">Uncharacterized protein</fullName>
    </submittedName>
</protein>
<reference evidence="1" key="1">
    <citation type="submission" date="2019-11" db="EMBL/GenBank/DDBJ databases">
        <title>Nori genome reveals adaptations in red seaweeds to the harsh intertidal environment.</title>
        <authorList>
            <person name="Wang D."/>
            <person name="Mao Y."/>
        </authorList>
    </citation>
    <scope>NUCLEOTIDE SEQUENCE</scope>
    <source>
        <tissue evidence="1">Gametophyte</tissue>
    </source>
</reference>
<sequence>MRQTTLTPEGATDALRAAHAASALTLPLNQDGGGGTDAGEVTDDGTGGVFGDAGGAVGNDEQADKAALDGVEAADTAPRDGDGPGVVPADTVVGDSSGDDAPVPTPTAAENRTVSPRQRLRSAATVKTKKTGGRKPPMRRKAAGKGKQLKSAVKKPVAPARRAGKAVASAMAVAAFTPRRRAKPVSVRSPPKPVAKQNQQGRAEDATPAPAPRPKAPEKSALPKEAEGTAGPPLRAAATMAKAPKRPAKAVVPAKKLQKKRKKPPPPKSPSTSASGRSSSDPEDAAAAEAAAQQKRSTRPASSTAPAVRRKTPVQGKVGGAAKAGGARQGGPAGGMPRAGKSPTVAVPPVVVGRPAQHRTLPVPAASAGGAGAAAAASTTARAPVRAFKARVPAVVRAMKKGGALVRGPPGAVVGKRRAPTAAALLPESPVPGHPVEDPADGDADKANPPMHKKPRQSKKGKGPARHPDEKEGIDLAVAVRAEVSARVNHGMAAPEDADDVFLCAEDADAMYLASIMAAAPASLERAKQLRHTVAETVPRKHKGKPKEGGSGSKRRVNDLLGLCGMARSAVYGALTRWIIHRWQYHAKFYDSAGFTPPDEEDGGEDGVRGEGEEARAKARAQDTRPKVARWWLRGRRYLKTKKGRLALYQIAAEFIRNLDVDNAKTTEIHKGRVVLRLRLCQLAIILAKVRAQLLLWSLGRDGKQKVFGGLTPSHRAIFCEELAALYESARSPDCVRVRLFKTDVDEDDCASLKDPEVTLGTRTFAARRSAKRKFNGDEDKQKETLRHLCDSTIEEESDFTSDDEVVLVTPPSVTVAPKSRDELRMQRLMSTEPVRDSVPGVKVKMERESDEDLQIVEEEEGEGSDASWEMEEGDDGEAPSKEAEGEGSLGEEGEEEEEEGEEEEEEGEEEEGEEEEGEEEEGEEEEGEEDEGEEEEGEDEEGEEEEGEEEEGEEDEGEEEEGEDEEGEDEDEEAEEDGDGGSEDCSGSGESGDGRQSGDEDESGSA</sequence>
<accession>A0ACC3CD48</accession>
<keyword evidence="2" id="KW-1185">Reference proteome</keyword>